<feature type="compositionally biased region" description="Basic and acidic residues" evidence="2">
    <location>
        <begin position="361"/>
        <end position="374"/>
    </location>
</feature>
<dbReference type="InterPro" id="IPR006530">
    <property type="entry name" value="YD"/>
</dbReference>
<protein>
    <submittedName>
        <fullName evidence="6">DUF3990 domain-containing protein</fullName>
    </submittedName>
</protein>
<keyword evidence="1" id="KW-0677">Repeat</keyword>
<gene>
    <name evidence="6" type="ORF">FQU76_18895</name>
</gene>
<dbReference type="InterPro" id="IPR022385">
    <property type="entry name" value="Rhs_assc_core"/>
</dbReference>
<dbReference type="Pfam" id="PF13151">
    <property type="entry name" value="DUF3990"/>
    <property type="match status" value="1"/>
</dbReference>
<dbReference type="InterPro" id="IPR050708">
    <property type="entry name" value="T6SS_VgrG/RHS"/>
</dbReference>
<sequence>MTAWALSAMSDSITGGRPMGYTIPEGVDTMLDIVGVGWPNVDEDAYRDMADSLREFAEDADDDAHTAHGHIQRLLSMGQSESLTALAAHWKKVLGKNKDLAGAARLIAGALDRVADIIVARKIAAVAELADLCATVGITLAFAPVTAGLSTLIAGGKIVATRIAFKKILKEMAEAAVAEITALLTQPAVAALESIVTDLAIQTAMNVTGRQDGVNVDQAVKAGLQLNSAGAGPGPGGVLGIDHDAHTSTGGKLANVQVSMNTRAAGKIGKAKGHHGRAKGKDSLTAVLDSTIEGVVEKLVKGHNHIGKHVGKDLPDAIGLSSKTHKATDQDIDDRIKAVKGGDRHAEGGLDGRNGSAGSVRRPEDETSAARKPADIPNPDSSKLSLQARALAARETCGDPIDMATGQMVLAQTDVDLPGILPLVLRRTHLTGYTHGISFGPSWAATLDERLERDTRTGGVWWRREDGSSLYYPRTPDIVGDRVDPMAGERLPLTYLSRGGSYVLVVQDLHTGLTRHFEPAEATIDTWWLARAEDRNQNHLTIERGDDDTPSEIVHSGGYHLSITTSGQGRHITALHTVTEAGPLRLRGYAYDENGDLTEVRNAVDAPTRFTYDAAHHITGWRDSNDTAFGYVYDAQGRVTATHGTDGILNSRIAYAGPHGDGTTTVTYTDSLGHTTAYHANPYGQIITITNPLGATTTQSWDLNDHLLARTDPLGRTTRWEWDDAGDLVSVTPADGTGSRIVYNDLHLPVRITDPQGATQLQTFDERGNCTSRTAPDGTVYRFTHHSNGSVATVVNPLGDALRVSTDSAGLSLALEDARGTRTAYQRDAFGRTVAVTDPLGATTTLVWDAEGHLLRRDSPDGTTESWTYDGEGSCTGRIDPLGGNTRLSHGPFDLLAAQITPDGAEHRFRYDTEQRLTEITDPLGLTWSYTYDPVGRLAAESDFDGRTTRYSYDAAGQPLTRTNAAGETIAYTYNAVGRLSAKDVAGERTEYAYDDAGRLTEAVSASSRLTRTYDASGRLTVETVDGRTTRYRYDTLGRRTFRSTPTGATTRTLWDELGNRAGLRVDDDHLLAFGHDVLGREIRRTLGDHFTLDSGWDPLGRLTSQTLSTDHGTLHQRQFDYRSDGHPVSVTDGATGHSVHYGLDPLGRPLTVTDRHTSENYAYDAAGNQTHAARAGAPSDVDATGSRVFDGTQLLTAGRVAYRYDAAGRLVERRKKRLSRSADVRRYTWDAEDRLTTCTTPSGVTWHYAYDALGRRTAKYRLAEDGSTRLDETRFSWDGTRLAEEEQPGGAVLTWEYEGHHPLAQYERRSLEQDRIDSRFFAIVTNLAGAPAELLDEHGDLAWHTRSTVWGTTAYNSDATAYTPLRQPGQYADAETGLHYNYFRHYDPETARYISPDPLGLVPAPNPLAYVTNPQSSSDPLGLTPCVHLYHATNRAGERSIRTNGIDPAFAPRPMDFGNGFYTTRSRQQAEDWARIRFGDDGVVLHFQVPGHEFEALNRRDFAEGDPELSAFVRRFRAGDGTEVPAYDVVEGPMLRNVKAFMSKGADPRWSGDQVVFFGDTGPLLNRSLQ</sequence>
<dbReference type="EMBL" id="CP042266">
    <property type="protein sequence ID" value="QDY78218.1"/>
    <property type="molecule type" value="Genomic_DNA"/>
</dbReference>
<dbReference type="Proteomes" id="UP000320580">
    <property type="component" value="Chromosome"/>
</dbReference>
<evidence type="ECO:0000313" key="6">
    <source>
        <dbReference type="EMBL" id="QDY78218.1"/>
    </source>
</evidence>
<dbReference type="NCBIfam" id="TIGR01643">
    <property type="entry name" value="YD_repeat_2x"/>
    <property type="match status" value="12"/>
</dbReference>
<name>A0A5B8IHT0_9ACTN</name>
<dbReference type="Pfam" id="PF20148">
    <property type="entry name" value="DUF6531"/>
    <property type="match status" value="1"/>
</dbReference>
<feature type="region of interest" description="Disordered" evidence="2">
    <location>
        <begin position="340"/>
        <end position="383"/>
    </location>
</feature>
<dbReference type="InterPro" id="IPR025051">
    <property type="entry name" value="DUF3990"/>
</dbReference>
<dbReference type="InterPro" id="IPR031325">
    <property type="entry name" value="RHS_repeat"/>
</dbReference>
<evidence type="ECO:0000256" key="1">
    <source>
        <dbReference type="ARBA" id="ARBA00022737"/>
    </source>
</evidence>
<dbReference type="InterPro" id="IPR057746">
    <property type="entry name" value="CpnT-like_N"/>
</dbReference>
<dbReference type="InterPro" id="IPR056823">
    <property type="entry name" value="TEN-like_YD-shell"/>
</dbReference>
<accession>A0A5B8IHT0</accession>
<dbReference type="KEGG" id="sqz:FQU76_18895"/>
<dbReference type="Gene3D" id="3.90.930.1">
    <property type="match status" value="1"/>
</dbReference>
<evidence type="ECO:0000259" key="4">
    <source>
        <dbReference type="Pfam" id="PF25023"/>
    </source>
</evidence>
<feature type="domain" description="DUF6531" evidence="3">
    <location>
        <begin position="398"/>
        <end position="472"/>
    </location>
</feature>
<dbReference type="Pfam" id="PF25023">
    <property type="entry name" value="TEN_YD-shell"/>
    <property type="match status" value="1"/>
</dbReference>
<organism evidence="6 7">
    <name type="scientific">Streptomyces qinzhouensis</name>
    <dbReference type="NCBI Taxonomy" id="2599401"/>
    <lineage>
        <taxon>Bacteria</taxon>
        <taxon>Bacillati</taxon>
        <taxon>Actinomycetota</taxon>
        <taxon>Actinomycetes</taxon>
        <taxon>Kitasatosporales</taxon>
        <taxon>Streptomycetaceae</taxon>
        <taxon>Streptomyces</taxon>
    </lineage>
</organism>
<dbReference type="PANTHER" id="PTHR32305:SF15">
    <property type="entry name" value="PROTEIN RHSA-RELATED"/>
    <property type="match status" value="1"/>
</dbReference>
<evidence type="ECO:0000256" key="2">
    <source>
        <dbReference type="SAM" id="MobiDB-lite"/>
    </source>
</evidence>
<keyword evidence="7" id="KW-1185">Reference proteome</keyword>
<dbReference type="OrthoDB" id="4981820at2"/>
<feature type="domain" description="Teneurin-like YD-shell" evidence="4">
    <location>
        <begin position="1090"/>
        <end position="1398"/>
    </location>
</feature>
<dbReference type="PRINTS" id="PR00394">
    <property type="entry name" value="RHSPROTEIN"/>
</dbReference>
<feature type="domain" description="Outer membrane channel protein CpnT-like N-terminal" evidence="5">
    <location>
        <begin position="34"/>
        <end position="162"/>
    </location>
</feature>
<dbReference type="InterPro" id="IPR045351">
    <property type="entry name" value="DUF6531"/>
</dbReference>
<proteinExistence type="predicted"/>
<dbReference type="Pfam" id="PF25547">
    <property type="entry name" value="WXG100_2"/>
    <property type="match status" value="1"/>
</dbReference>
<feature type="compositionally biased region" description="Basic and acidic residues" evidence="2">
    <location>
        <begin position="340"/>
        <end position="350"/>
    </location>
</feature>
<dbReference type="PANTHER" id="PTHR32305">
    <property type="match status" value="1"/>
</dbReference>
<evidence type="ECO:0000259" key="5">
    <source>
        <dbReference type="Pfam" id="PF25547"/>
    </source>
</evidence>
<dbReference type="Gene3D" id="2.180.10.10">
    <property type="entry name" value="RHS repeat-associated core"/>
    <property type="match status" value="2"/>
</dbReference>
<dbReference type="NCBIfam" id="TIGR03696">
    <property type="entry name" value="Rhs_assc_core"/>
    <property type="match status" value="1"/>
</dbReference>
<evidence type="ECO:0000313" key="7">
    <source>
        <dbReference type="Proteomes" id="UP000320580"/>
    </source>
</evidence>
<dbReference type="SUPFAM" id="SSF101898">
    <property type="entry name" value="NHL repeat"/>
    <property type="match status" value="1"/>
</dbReference>
<dbReference type="Pfam" id="PF05593">
    <property type="entry name" value="RHS_repeat"/>
    <property type="match status" value="7"/>
</dbReference>
<evidence type="ECO:0000259" key="3">
    <source>
        <dbReference type="Pfam" id="PF20148"/>
    </source>
</evidence>
<reference evidence="6 7" key="1">
    <citation type="submission" date="2019-07" db="EMBL/GenBank/DDBJ databases">
        <authorList>
            <person name="Zhu P."/>
        </authorList>
    </citation>
    <scope>NUCLEOTIDE SEQUENCE [LARGE SCALE GENOMIC DNA]</scope>
    <source>
        <strain evidence="6 7">SSL-25</strain>
    </source>
</reference>